<dbReference type="FunFam" id="3.40.50.300:FF:000269">
    <property type="entry name" value="ATP-dependent RNA helicase SUPV3L1, mitochondrial"/>
    <property type="match status" value="1"/>
</dbReference>
<protein>
    <recommendedName>
        <fullName evidence="10">ATP-dependent RNA helicase SUV3, mitochondrial</fullName>
        <ecNumber evidence="2">3.6.4.13</ecNumber>
    </recommendedName>
</protein>
<reference evidence="13 14" key="1">
    <citation type="submission" date="2016-08" db="EMBL/GenBank/DDBJ databases">
        <title>Whole genome shotgun sequence of Pichia membranifaciens KS47-1.</title>
        <authorList>
            <person name="Konishi M."/>
            <person name="Ishida M."/>
            <person name="Arakawa T."/>
            <person name="Kato Y."/>
            <person name="Horiuchi J."/>
        </authorList>
    </citation>
    <scope>NUCLEOTIDE SEQUENCE [LARGE SCALE GENOMIC DNA]</scope>
    <source>
        <strain evidence="13 14">KS47-1</strain>
    </source>
</reference>
<dbReference type="GO" id="GO:0005524">
    <property type="term" value="F:ATP binding"/>
    <property type="evidence" value="ECO:0007669"/>
    <property type="project" value="UniProtKB-KW"/>
</dbReference>
<dbReference type="EC" id="3.6.4.13" evidence="2"/>
<dbReference type="Gene3D" id="1.20.58.1080">
    <property type="match status" value="1"/>
</dbReference>
<comment type="caution">
    <text evidence="13">The sequence shown here is derived from an EMBL/GenBank/DDBJ whole genome shotgun (WGS) entry which is preliminary data.</text>
</comment>
<dbReference type="PANTHER" id="PTHR12131:SF1">
    <property type="entry name" value="ATP-DEPENDENT RNA HELICASE SUPV3L1, MITOCHONDRIAL-RELATED"/>
    <property type="match status" value="1"/>
</dbReference>
<proteinExistence type="predicted"/>
<dbReference type="Pfam" id="PF00271">
    <property type="entry name" value="Helicase_C"/>
    <property type="match status" value="1"/>
</dbReference>
<dbReference type="SMART" id="SM00490">
    <property type="entry name" value="HELICc"/>
    <property type="match status" value="1"/>
</dbReference>
<evidence type="ECO:0000256" key="7">
    <source>
        <dbReference type="ARBA" id="ARBA00022946"/>
    </source>
</evidence>
<evidence type="ECO:0000259" key="12">
    <source>
        <dbReference type="PROSITE" id="PS51194"/>
    </source>
</evidence>
<dbReference type="PROSITE" id="PS51192">
    <property type="entry name" value="HELICASE_ATP_BIND_1"/>
    <property type="match status" value="1"/>
</dbReference>
<dbReference type="GO" id="GO:0045025">
    <property type="term" value="C:mitochondrial degradosome"/>
    <property type="evidence" value="ECO:0007669"/>
    <property type="project" value="TreeGrafter"/>
</dbReference>
<dbReference type="InterPro" id="IPR050699">
    <property type="entry name" value="RNA-DNA_Helicase"/>
</dbReference>
<keyword evidence="8" id="KW-0496">Mitochondrion</keyword>
<evidence type="ECO:0000256" key="8">
    <source>
        <dbReference type="ARBA" id="ARBA00023128"/>
    </source>
</evidence>
<dbReference type="PROSITE" id="PS51194">
    <property type="entry name" value="HELICASE_CTER"/>
    <property type="match status" value="1"/>
</dbReference>
<evidence type="ECO:0000256" key="4">
    <source>
        <dbReference type="ARBA" id="ARBA00022801"/>
    </source>
</evidence>
<dbReference type="InterPro" id="IPR022192">
    <property type="entry name" value="SUV3_C"/>
</dbReference>
<dbReference type="GO" id="GO:0016787">
    <property type="term" value="F:hydrolase activity"/>
    <property type="evidence" value="ECO:0007669"/>
    <property type="project" value="UniProtKB-KW"/>
</dbReference>
<dbReference type="OrthoDB" id="6692397at2759"/>
<comment type="subcellular location">
    <subcellularLocation>
        <location evidence="1">Mitochondrion</location>
    </subcellularLocation>
</comment>
<evidence type="ECO:0000256" key="2">
    <source>
        <dbReference type="ARBA" id="ARBA00012552"/>
    </source>
</evidence>
<dbReference type="Pfam" id="PF12513">
    <property type="entry name" value="SUV3_C"/>
    <property type="match status" value="1"/>
</dbReference>
<evidence type="ECO:0000259" key="11">
    <source>
        <dbReference type="PROSITE" id="PS51192"/>
    </source>
</evidence>
<dbReference type="EMBL" id="BDGI01000026">
    <property type="protein sequence ID" value="GAV27206.1"/>
    <property type="molecule type" value="Genomic_DNA"/>
</dbReference>
<feature type="domain" description="Helicase ATP-binding" evidence="11">
    <location>
        <begin position="99"/>
        <end position="238"/>
    </location>
</feature>
<dbReference type="SMART" id="SM00487">
    <property type="entry name" value="DEXDc"/>
    <property type="match status" value="1"/>
</dbReference>
<dbReference type="InterPro" id="IPR055206">
    <property type="entry name" value="DEXQc_SUV3"/>
</dbReference>
<sequence>MPSFIIPQTFTLYNIAAYLLFEGSDLTQVPIKIENAESISKPEKIDYIMDLLVEKLMYMKFKPYYLQNVFNDRSNNQNYNQNLTINIMDVDNPCEWFPQARKIKRKFIMHVGPTNSGKTYNALQRLENCSKGYFAGPLRLLAREVYEKFQERGVRCNLVTGEEVVVDIDENGNRAGLTSGTIEMLSLSDTYDVIVVDEIQMIGDEFRGSAWTNAILGAKAKEIHLCGEKSAIPLIEKLVKMTGDDLFINEYNRLGKLVVDEDPVSIHDLKRGDCIVCFSKPVILDMKAHVEKQTGLKCAVIYGALPPETRAQEAQRFNNGEYDVVVASDAIGMGLNLKINRVIFTTTQKYNGKTNITLSDSNIKQIGGRAGRFGVGEGEGHITAISKDELQVIKKAIDAPVTFLKKAALWPPDGMWVRYYSMFTEETDLNTMYRKFETDLSKHFRKTKHIERDFVLQSLDDRKAVGKFFEKEHLTKKFYIQDQLKCIACPTTITGAPTRALKLVTDDLFKQFMQTIIKRSRKSIFDFESMPFYVTTSDDVKEKPVLQNTKAYTHGSENSEIEPVPSSLKGEIIDRIKKAEVKEFQTLRTPVNKIVPVEERLMKLEQFHRATGTYMWLAYRFPQCFTDLQSATKLRELIEYRISEMLSNLRASNKLNKKRFKTF</sequence>
<comment type="catalytic activity">
    <reaction evidence="9">
        <text>ATP + H2O = ADP + phosphate + H(+)</text>
        <dbReference type="Rhea" id="RHEA:13065"/>
        <dbReference type="ChEBI" id="CHEBI:15377"/>
        <dbReference type="ChEBI" id="CHEBI:15378"/>
        <dbReference type="ChEBI" id="CHEBI:30616"/>
        <dbReference type="ChEBI" id="CHEBI:43474"/>
        <dbReference type="ChEBI" id="CHEBI:456216"/>
        <dbReference type="EC" id="3.6.4.13"/>
    </reaction>
</comment>
<evidence type="ECO:0000256" key="9">
    <source>
        <dbReference type="ARBA" id="ARBA00047984"/>
    </source>
</evidence>
<evidence type="ECO:0000313" key="13">
    <source>
        <dbReference type="EMBL" id="GAV27206.1"/>
    </source>
</evidence>
<evidence type="ECO:0000256" key="1">
    <source>
        <dbReference type="ARBA" id="ARBA00004173"/>
    </source>
</evidence>
<evidence type="ECO:0000313" key="14">
    <source>
        <dbReference type="Proteomes" id="UP000186136"/>
    </source>
</evidence>
<name>A0A1Q2YCB7_9ASCO</name>
<dbReference type="PANTHER" id="PTHR12131">
    <property type="entry name" value="ATP-DEPENDENT RNA AND DNA HELICASE"/>
    <property type="match status" value="1"/>
</dbReference>
<evidence type="ECO:0000256" key="3">
    <source>
        <dbReference type="ARBA" id="ARBA00022741"/>
    </source>
</evidence>
<dbReference type="GO" id="GO:0000965">
    <property type="term" value="P:mitochondrial RNA 3'-end processing"/>
    <property type="evidence" value="ECO:0007669"/>
    <property type="project" value="TreeGrafter"/>
</dbReference>
<keyword evidence="4" id="KW-0378">Hydrolase</keyword>
<dbReference type="Gene3D" id="1.20.272.40">
    <property type="match status" value="1"/>
</dbReference>
<dbReference type="InterPro" id="IPR014001">
    <property type="entry name" value="Helicase_ATP-bd"/>
</dbReference>
<dbReference type="InterPro" id="IPR001650">
    <property type="entry name" value="Helicase_C-like"/>
</dbReference>
<dbReference type="Pfam" id="PF22527">
    <property type="entry name" value="DEXQc_Suv3"/>
    <property type="match status" value="1"/>
</dbReference>
<organism evidence="13 14">
    <name type="scientific">Pichia membranifaciens</name>
    <dbReference type="NCBI Taxonomy" id="4926"/>
    <lineage>
        <taxon>Eukaryota</taxon>
        <taxon>Fungi</taxon>
        <taxon>Dikarya</taxon>
        <taxon>Ascomycota</taxon>
        <taxon>Saccharomycotina</taxon>
        <taxon>Pichiomycetes</taxon>
        <taxon>Pichiales</taxon>
        <taxon>Pichiaceae</taxon>
        <taxon>Pichia</taxon>
    </lineage>
</organism>
<evidence type="ECO:0000256" key="5">
    <source>
        <dbReference type="ARBA" id="ARBA00022806"/>
    </source>
</evidence>
<dbReference type="InterPro" id="IPR044774">
    <property type="entry name" value="Suv3_DEXQc"/>
</dbReference>
<keyword evidence="5" id="KW-0347">Helicase</keyword>
<evidence type="ECO:0000256" key="6">
    <source>
        <dbReference type="ARBA" id="ARBA00022840"/>
    </source>
</evidence>
<dbReference type="AlphaFoldDB" id="A0A1Q2YCB7"/>
<feature type="domain" description="Helicase C-terminal" evidence="12">
    <location>
        <begin position="258"/>
        <end position="408"/>
    </location>
</feature>
<dbReference type="CDD" id="cd18805">
    <property type="entry name" value="SF2_C_suv3"/>
    <property type="match status" value="1"/>
</dbReference>
<dbReference type="FunFam" id="3.40.50.300:FF:001549">
    <property type="entry name" value="SUV3p ATP-dependent RNA helicase"/>
    <property type="match status" value="1"/>
</dbReference>
<dbReference type="GO" id="GO:0003724">
    <property type="term" value="F:RNA helicase activity"/>
    <property type="evidence" value="ECO:0007669"/>
    <property type="project" value="UniProtKB-EC"/>
</dbReference>
<dbReference type="Gene3D" id="3.40.50.300">
    <property type="entry name" value="P-loop containing nucleotide triphosphate hydrolases"/>
    <property type="match status" value="2"/>
</dbReference>
<keyword evidence="7" id="KW-0809">Transit peptide</keyword>
<dbReference type="InterPro" id="IPR027417">
    <property type="entry name" value="P-loop_NTPase"/>
</dbReference>
<dbReference type="Proteomes" id="UP000186136">
    <property type="component" value="Unassembled WGS sequence"/>
</dbReference>
<keyword evidence="14" id="KW-1185">Reference proteome</keyword>
<keyword evidence="6" id="KW-0067">ATP-binding</keyword>
<gene>
    <name evidence="13" type="ORF">PMKS-000670</name>
</gene>
<keyword evidence="3" id="KW-0547">Nucleotide-binding</keyword>
<accession>A0A1Q2YCB7</accession>
<evidence type="ECO:0000256" key="10">
    <source>
        <dbReference type="ARBA" id="ARBA00071444"/>
    </source>
</evidence>
<dbReference type="SUPFAM" id="SSF52540">
    <property type="entry name" value="P-loop containing nucleoside triphosphate hydrolases"/>
    <property type="match status" value="1"/>
</dbReference>
<dbReference type="CDD" id="cd17913">
    <property type="entry name" value="DEXQc_Suv3"/>
    <property type="match status" value="1"/>
</dbReference>